<accession>A0A378JID6</accession>
<dbReference type="AlphaFoldDB" id="A0A378JID6"/>
<dbReference type="EMBL" id="UGOD01000001">
    <property type="protein sequence ID" value="STX50010.1"/>
    <property type="molecule type" value="Genomic_DNA"/>
</dbReference>
<dbReference type="OrthoDB" id="5637719at2"/>
<dbReference type="Proteomes" id="UP000254794">
    <property type="component" value="Unassembled WGS sequence"/>
</dbReference>
<protein>
    <submittedName>
        <fullName evidence="2">Uncharacterized protein</fullName>
    </submittedName>
</protein>
<name>A0A378JID6_9GAMM</name>
<proteinExistence type="predicted"/>
<evidence type="ECO:0000256" key="1">
    <source>
        <dbReference type="SAM" id="MobiDB-lite"/>
    </source>
</evidence>
<evidence type="ECO:0000313" key="2">
    <source>
        <dbReference type="EMBL" id="STX50010.1"/>
    </source>
</evidence>
<keyword evidence="3" id="KW-1185">Reference proteome</keyword>
<sequence length="309" mass="33245">MPFTFFDSIKPSASEPGLNAHKSSALTQIVSSSLASTNAVIDFNPTTQIPQKFVQTIIGFSSLFRPDVTNFEKIQNALLGLLAAAHLSLTTTSLFQNLNCNENDSNPICRSIFILEIFYISLLSLGWSVGEITAAIQHATQNLPSTTDLNSKKIAAFTELVGNFIASLSDNDTPIIQIPQKIIQTIAGFYSAFNAVENKERAQNAALGAFALAQLVLNIILLVQGRSCENNADLICKLCFLFKALYTGTLSLGWSEGEIKAYAQRIQQAASALPGAQANNAPNHVGIPIAPNQVPQQPQQTTNSSCTII</sequence>
<reference evidence="2 3" key="1">
    <citation type="submission" date="2018-06" db="EMBL/GenBank/DDBJ databases">
        <authorList>
            <consortium name="Pathogen Informatics"/>
            <person name="Doyle S."/>
        </authorList>
    </citation>
    <scope>NUCLEOTIDE SEQUENCE [LARGE SCALE GENOMIC DNA]</scope>
    <source>
        <strain evidence="2 3">NCTC13316</strain>
    </source>
</reference>
<feature type="region of interest" description="Disordered" evidence="1">
    <location>
        <begin position="290"/>
        <end position="309"/>
    </location>
</feature>
<dbReference type="RefSeq" id="WP_115329487.1">
    <property type="nucleotide sequence ID" value="NZ_CAAAHP010000003.1"/>
</dbReference>
<gene>
    <name evidence="2" type="ORF">NCTC13316_00075</name>
</gene>
<evidence type="ECO:0000313" key="3">
    <source>
        <dbReference type="Proteomes" id="UP000254794"/>
    </source>
</evidence>
<organism evidence="2 3">
    <name type="scientific">Legionella busanensis</name>
    <dbReference type="NCBI Taxonomy" id="190655"/>
    <lineage>
        <taxon>Bacteria</taxon>
        <taxon>Pseudomonadati</taxon>
        <taxon>Pseudomonadota</taxon>
        <taxon>Gammaproteobacteria</taxon>
        <taxon>Legionellales</taxon>
        <taxon>Legionellaceae</taxon>
        <taxon>Legionella</taxon>
    </lineage>
</organism>
<feature type="compositionally biased region" description="Low complexity" evidence="1">
    <location>
        <begin position="291"/>
        <end position="303"/>
    </location>
</feature>